<protein>
    <submittedName>
        <fullName evidence="5">Efflux RND transporter periplasmic adaptor subunit</fullName>
    </submittedName>
</protein>
<comment type="caution">
    <text evidence="5">The sequence shown here is derived from an EMBL/GenBank/DDBJ whole genome shotgun (WGS) entry which is preliminary data.</text>
</comment>
<dbReference type="EMBL" id="VSZS01000067">
    <property type="protein sequence ID" value="TYR30201.1"/>
    <property type="molecule type" value="Genomic_DNA"/>
</dbReference>
<dbReference type="PANTHER" id="PTHR30469">
    <property type="entry name" value="MULTIDRUG RESISTANCE PROTEIN MDTA"/>
    <property type="match status" value="1"/>
</dbReference>
<reference evidence="5 6" key="2">
    <citation type="submission" date="2019-09" db="EMBL/GenBank/DDBJ databases">
        <title>Mesorhizobium sp. MaA-C15 isolated from Microcystis aeruginosa.</title>
        <authorList>
            <person name="Jeong S.E."/>
            <person name="Jin H.M."/>
            <person name="Jeon C.O."/>
        </authorList>
    </citation>
    <scope>NUCLEOTIDE SEQUENCE [LARGE SCALE GENOMIC DNA]</scope>
    <source>
        <strain evidence="5 6">MaA-C15</strain>
    </source>
</reference>
<keyword evidence="2" id="KW-0175">Coiled coil</keyword>
<dbReference type="Pfam" id="PF25917">
    <property type="entry name" value="BSH_RND"/>
    <property type="match status" value="1"/>
</dbReference>
<evidence type="ECO:0000259" key="3">
    <source>
        <dbReference type="Pfam" id="PF25917"/>
    </source>
</evidence>
<evidence type="ECO:0000313" key="5">
    <source>
        <dbReference type="EMBL" id="TYR30201.1"/>
    </source>
</evidence>
<proteinExistence type="inferred from homology"/>
<comment type="similarity">
    <text evidence="1">Belongs to the membrane fusion protein (MFP) (TC 8.A.1) family.</text>
</comment>
<evidence type="ECO:0000313" key="6">
    <source>
        <dbReference type="Proteomes" id="UP000323258"/>
    </source>
</evidence>
<reference evidence="5 6" key="1">
    <citation type="submission" date="2019-08" db="EMBL/GenBank/DDBJ databases">
        <authorList>
            <person name="Seo Y.L."/>
        </authorList>
    </citation>
    <scope>NUCLEOTIDE SEQUENCE [LARGE SCALE GENOMIC DNA]</scope>
    <source>
        <strain evidence="5 6">MaA-C15</strain>
    </source>
</reference>
<dbReference type="InterPro" id="IPR058792">
    <property type="entry name" value="Beta-barrel_RND_2"/>
</dbReference>
<dbReference type="OrthoDB" id="9806939at2"/>
<organism evidence="5 6">
    <name type="scientific">Neoaquamicrobium microcysteis</name>
    <dbReference type="NCBI Taxonomy" id="2682781"/>
    <lineage>
        <taxon>Bacteria</taxon>
        <taxon>Pseudomonadati</taxon>
        <taxon>Pseudomonadota</taxon>
        <taxon>Alphaproteobacteria</taxon>
        <taxon>Hyphomicrobiales</taxon>
        <taxon>Phyllobacteriaceae</taxon>
        <taxon>Neoaquamicrobium</taxon>
    </lineage>
</organism>
<feature type="domain" description="Multidrug resistance protein MdtA-like barrel-sandwich hybrid" evidence="3">
    <location>
        <begin position="93"/>
        <end position="214"/>
    </location>
</feature>
<feature type="domain" description="CusB-like beta-barrel" evidence="4">
    <location>
        <begin position="227"/>
        <end position="298"/>
    </location>
</feature>
<dbReference type="GO" id="GO:0015562">
    <property type="term" value="F:efflux transmembrane transporter activity"/>
    <property type="evidence" value="ECO:0007669"/>
    <property type="project" value="TreeGrafter"/>
</dbReference>
<evidence type="ECO:0000259" key="4">
    <source>
        <dbReference type="Pfam" id="PF25954"/>
    </source>
</evidence>
<feature type="coiled-coil region" evidence="2">
    <location>
        <begin position="126"/>
        <end position="153"/>
    </location>
</feature>
<dbReference type="SUPFAM" id="SSF111369">
    <property type="entry name" value="HlyD-like secretion proteins"/>
    <property type="match status" value="1"/>
</dbReference>
<dbReference type="AlphaFoldDB" id="A0A5D4GMX7"/>
<dbReference type="InterPro" id="IPR058625">
    <property type="entry name" value="MdtA-like_BSH"/>
</dbReference>
<dbReference type="Gene3D" id="2.40.420.20">
    <property type="match status" value="1"/>
</dbReference>
<dbReference type="NCBIfam" id="TIGR01730">
    <property type="entry name" value="RND_mfp"/>
    <property type="match status" value="1"/>
</dbReference>
<dbReference type="Pfam" id="PF25954">
    <property type="entry name" value="Beta-barrel_RND_2"/>
    <property type="match status" value="1"/>
</dbReference>
<name>A0A5D4GMX7_9HYPH</name>
<keyword evidence="6" id="KW-1185">Reference proteome</keyword>
<dbReference type="Gene3D" id="1.10.287.470">
    <property type="entry name" value="Helix hairpin bin"/>
    <property type="match status" value="1"/>
</dbReference>
<accession>A0A5D4GMX7</accession>
<evidence type="ECO:0000256" key="2">
    <source>
        <dbReference type="SAM" id="Coils"/>
    </source>
</evidence>
<dbReference type="Gene3D" id="2.40.50.100">
    <property type="match status" value="1"/>
</dbReference>
<evidence type="ECO:0000256" key="1">
    <source>
        <dbReference type="ARBA" id="ARBA00009477"/>
    </source>
</evidence>
<dbReference type="Proteomes" id="UP000323258">
    <property type="component" value="Unassembled WGS sequence"/>
</dbReference>
<dbReference type="Gene3D" id="2.40.30.170">
    <property type="match status" value="1"/>
</dbReference>
<dbReference type="FunFam" id="2.40.30.170:FF:000010">
    <property type="entry name" value="Efflux RND transporter periplasmic adaptor subunit"/>
    <property type="match status" value="1"/>
</dbReference>
<dbReference type="PANTHER" id="PTHR30469:SF11">
    <property type="entry name" value="BLL4320 PROTEIN"/>
    <property type="match status" value="1"/>
</dbReference>
<dbReference type="RefSeq" id="WP_148916557.1">
    <property type="nucleotide sequence ID" value="NZ_VSZS01000067.1"/>
</dbReference>
<sequence>MSFWKQLVASLVVIAVAVVLWARFFPSAPETLESWGLDWAAAAVPERESSAPQGEQPRGGFNQQPALVVATTIGTATINDRLSAIGTGRATSSVSVTPFATGRLTEVLVESGSRVEAGDPIAKLDADAEEIALDRARIALEDAEARRDRIQALRTSNTATAVQVTEAELAVSNARLAIRDAELTLERRSIVAPISGIVGILPVSAGNYVTTQTEIATIDDRSRIVVDFWVPERFAGMISVGDDVSAASVARPNETFRGVVSAIDNRIDAQSRTLRIQARIANDDDMLRAGMSFQVTMTFPGDSYPAVDPLAIQWGTEGAFVWLVEEGKARRAPVTIIQRNTDSVLVAGDFGAAGAVVTEGIHSVREGGEVRVVRAQEDQQPAVITTTGS</sequence>
<dbReference type="GO" id="GO:1990281">
    <property type="term" value="C:efflux pump complex"/>
    <property type="evidence" value="ECO:0007669"/>
    <property type="project" value="TreeGrafter"/>
</dbReference>
<gene>
    <name evidence="5" type="ORF">FY036_20185</name>
</gene>
<dbReference type="InterPro" id="IPR006143">
    <property type="entry name" value="RND_pump_MFP"/>
</dbReference>